<dbReference type="Gene3D" id="1.10.3730.20">
    <property type="match status" value="1"/>
</dbReference>
<evidence type="ECO:0000256" key="7">
    <source>
        <dbReference type="SAM" id="Phobius"/>
    </source>
</evidence>
<dbReference type="PANTHER" id="PTHR30561:SF9">
    <property type="entry name" value="4-AMINO-4-DEOXY-L-ARABINOSE-PHOSPHOUNDECAPRENOL FLIPPASE SUBUNIT ARNF-RELATED"/>
    <property type="match status" value="1"/>
</dbReference>
<evidence type="ECO:0000256" key="2">
    <source>
        <dbReference type="ARBA" id="ARBA00022448"/>
    </source>
</evidence>
<name>A0A8E5MYN3_SALET</name>
<evidence type="ECO:0000256" key="5">
    <source>
        <dbReference type="ARBA" id="ARBA00022989"/>
    </source>
</evidence>
<feature type="transmembrane region" description="Helical" evidence="7">
    <location>
        <begin position="6"/>
        <end position="27"/>
    </location>
</feature>
<evidence type="ECO:0000256" key="1">
    <source>
        <dbReference type="ARBA" id="ARBA00004651"/>
    </source>
</evidence>
<sequence>MGKVTLPALLGATVIGFVVFALTSFYYRSEYIPKRSVLIVPDAPISMAWIAVGLAIYGLEIFVWLRVLALAPLTLAAPIASLNYIGVILMSRWLFAEEVSARQWAGAAFITAGSIAVALSGG</sequence>
<comment type="subcellular location">
    <subcellularLocation>
        <location evidence="1">Cell membrane</location>
        <topology evidence="1">Multi-pass membrane protein</topology>
    </subcellularLocation>
</comment>
<organism evidence="8">
    <name type="scientific">Salmonella enterica subsp. enterica serovar Dessau</name>
    <dbReference type="NCBI Taxonomy" id="2564349"/>
    <lineage>
        <taxon>Bacteria</taxon>
        <taxon>Pseudomonadati</taxon>
        <taxon>Pseudomonadota</taxon>
        <taxon>Gammaproteobacteria</taxon>
        <taxon>Enterobacterales</taxon>
        <taxon>Enterobacteriaceae</taxon>
        <taxon>Salmonella</taxon>
    </lineage>
</organism>
<dbReference type="GO" id="GO:0005886">
    <property type="term" value="C:plasma membrane"/>
    <property type="evidence" value="ECO:0007669"/>
    <property type="project" value="UniProtKB-SubCell"/>
</dbReference>
<gene>
    <name evidence="8" type="ORF">F1331_25835</name>
</gene>
<keyword evidence="2" id="KW-0813">Transport</keyword>
<keyword evidence="6 7" id="KW-0472">Membrane</keyword>
<proteinExistence type="predicted"/>
<keyword evidence="3" id="KW-1003">Cell membrane</keyword>
<dbReference type="SUPFAM" id="SSF103481">
    <property type="entry name" value="Multidrug resistance efflux transporter EmrE"/>
    <property type="match status" value="1"/>
</dbReference>
<feature type="transmembrane region" description="Helical" evidence="7">
    <location>
        <begin position="75"/>
        <end position="95"/>
    </location>
</feature>
<dbReference type="AlphaFoldDB" id="A0A8E5MYN3"/>
<dbReference type="EMBL" id="CP043765">
    <property type="protein sequence ID" value="QUS47078.1"/>
    <property type="molecule type" value="Genomic_DNA"/>
</dbReference>
<dbReference type="GO" id="GO:0022857">
    <property type="term" value="F:transmembrane transporter activity"/>
    <property type="evidence" value="ECO:0007669"/>
    <property type="project" value="InterPro"/>
</dbReference>
<evidence type="ECO:0000256" key="3">
    <source>
        <dbReference type="ARBA" id="ARBA00022475"/>
    </source>
</evidence>
<keyword evidence="4 7" id="KW-0812">Transmembrane</keyword>
<reference evidence="8" key="1">
    <citation type="submission" date="2019-09" db="EMBL/GenBank/DDBJ databases">
        <title>Characterization of Mobilized Colistin Resistance Gene mcr-9 Carrying Colisitin Resistant Salmonella enterica serotype Senftenberg ST14.</title>
        <authorList>
            <person name="Cha M.-H."/>
            <person name="Woo G.-J."/>
        </authorList>
    </citation>
    <scope>NUCLEOTIDE SEQUENCE</scope>
    <source>
        <strain evidence="8">KUFSE-SAL0043</strain>
    </source>
</reference>
<accession>A0A8E5MYN3</accession>
<protein>
    <recommendedName>
        <fullName evidence="9">EamA domain-containing protein</fullName>
    </recommendedName>
</protein>
<dbReference type="PANTHER" id="PTHR30561">
    <property type="entry name" value="SMR FAMILY PROTON-DEPENDENT DRUG EFFLUX TRANSPORTER SUGE"/>
    <property type="match status" value="1"/>
</dbReference>
<keyword evidence="5 7" id="KW-1133">Transmembrane helix</keyword>
<dbReference type="InterPro" id="IPR037185">
    <property type="entry name" value="EmrE-like"/>
</dbReference>
<evidence type="ECO:0000313" key="8">
    <source>
        <dbReference type="EMBL" id="QUS47078.1"/>
    </source>
</evidence>
<feature type="transmembrane region" description="Helical" evidence="7">
    <location>
        <begin position="48"/>
        <end position="69"/>
    </location>
</feature>
<evidence type="ECO:0008006" key="9">
    <source>
        <dbReference type="Google" id="ProtNLM"/>
    </source>
</evidence>
<evidence type="ECO:0000256" key="6">
    <source>
        <dbReference type="ARBA" id="ARBA00023136"/>
    </source>
</evidence>
<evidence type="ECO:0000256" key="4">
    <source>
        <dbReference type="ARBA" id="ARBA00022692"/>
    </source>
</evidence>
<dbReference type="InterPro" id="IPR000390">
    <property type="entry name" value="Small_drug/metabolite_transptr"/>
</dbReference>